<dbReference type="GeneID" id="93865315"/>
<evidence type="ECO:0008006" key="3">
    <source>
        <dbReference type="Google" id="ProtNLM"/>
    </source>
</evidence>
<proteinExistence type="predicted"/>
<evidence type="ECO:0000313" key="2">
    <source>
        <dbReference type="Proteomes" id="UP000214975"/>
    </source>
</evidence>
<dbReference type="InterPro" id="IPR021321">
    <property type="entry name" value="DUF2922"/>
</dbReference>
<dbReference type="Proteomes" id="UP000214975">
    <property type="component" value="Chromosome"/>
</dbReference>
<accession>A0A223HXJ3</accession>
<organism evidence="1 2">
    <name type="scientific">Thermoanaerobacterium thermosaccharolyticum</name>
    <name type="common">Clostridium thermosaccharolyticum</name>
    <dbReference type="NCBI Taxonomy" id="1517"/>
    <lineage>
        <taxon>Bacteria</taxon>
        <taxon>Bacillati</taxon>
        <taxon>Bacillota</taxon>
        <taxon>Clostridia</taxon>
        <taxon>Thermoanaerobacterales</taxon>
        <taxon>Thermoanaerobacteraceae</taxon>
        <taxon>Thermoanaerobacterium</taxon>
    </lineage>
</organism>
<dbReference type="Pfam" id="PF11148">
    <property type="entry name" value="DUF2922"/>
    <property type="match status" value="1"/>
</dbReference>
<dbReference type="OMA" id="MTFLTEE"/>
<gene>
    <name evidence="1" type="ORF">Thert_01089</name>
</gene>
<dbReference type="EMBL" id="CP016893">
    <property type="protein sequence ID" value="AST57196.1"/>
    <property type="molecule type" value="Genomic_DNA"/>
</dbReference>
<reference evidence="1 2" key="1">
    <citation type="submission" date="2016-08" db="EMBL/GenBank/DDBJ databases">
        <title>A novel genetic cassette of butanologenic Thermoanaerobacterium thermosaccharolyticum that directly convert cellulose to butanol.</title>
        <authorList>
            <person name="Li T."/>
            <person name="He J."/>
        </authorList>
    </citation>
    <scope>NUCLEOTIDE SEQUENCE [LARGE SCALE GENOMIC DNA]</scope>
    <source>
        <strain evidence="1 2">TG57</strain>
    </source>
</reference>
<protein>
    <recommendedName>
        <fullName evidence="3">DUF2922 domain-containing protein</fullName>
    </recommendedName>
</protein>
<sequence>MAVQLQMNFKNKLGSNFRINVDNALETLTDDQVKTAMETIISKNIFDTSGGELVEAVSASLVSTTEKEFAVK</sequence>
<dbReference type="RefSeq" id="WP_013298932.1">
    <property type="nucleotide sequence ID" value="NZ_CP016893.1"/>
</dbReference>
<evidence type="ECO:0000313" key="1">
    <source>
        <dbReference type="EMBL" id="AST57196.1"/>
    </source>
</evidence>
<dbReference type="AlphaFoldDB" id="A0A223HXJ3"/>
<name>A0A223HXJ3_THETR</name>